<dbReference type="RefSeq" id="WP_107215286.1">
    <property type="nucleotide sequence ID" value="NZ_KZ686269.1"/>
</dbReference>
<keyword evidence="3" id="KW-0378">Hydrolase</keyword>
<dbReference type="InterPro" id="IPR000073">
    <property type="entry name" value="AB_hydrolase_1"/>
</dbReference>
<dbReference type="Pfam" id="PF00561">
    <property type="entry name" value="Abhydrolase_1"/>
    <property type="match status" value="1"/>
</dbReference>
<evidence type="ECO:0000256" key="1">
    <source>
        <dbReference type="ARBA" id="ARBA00038128"/>
    </source>
</evidence>
<organism evidence="3 4">
    <name type="scientific">Pedobacter yulinensis</name>
    <dbReference type="NCBI Taxonomy" id="2126353"/>
    <lineage>
        <taxon>Bacteria</taxon>
        <taxon>Pseudomonadati</taxon>
        <taxon>Bacteroidota</taxon>
        <taxon>Sphingobacteriia</taxon>
        <taxon>Sphingobacteriales</taxon>
        <taxon>Sphingobacteriaceae</taxon>
        <taxon>Pedobacter</taxon>
    </lineage>
</organism>
<sequence length="279" mass="31084">MPYFNLNIPENETSTASLYYEDWGAGDPVVLIHGWPLSHEMWEYQIDALVTAGYRVIAYDRRGFGKSAKTWTGYDYDTLTSDLAALIDGLALESVSLVGFSMGGGEVVRYLSRFGIDKIKKAVLISSVVPFMLKTDDHPEGVPAELFDGFAEKLANDRPAFLSEFAKQFYGEGLLSKPVSQHILNWHQNLSLQASARATERCLQSFSRTDFRCDLDKIRIPLLVIHGDADKTVPIEATSAIVASRVPQAEYTVLEGAPHGLFITDRDMLNQRLIDFLGQ</sequence>
<evidence type="ECO:0000259" key="2">
    <source>
        <dbReference type="Pfam" id="PF00561"/>
    </source>
</evidence>
<protein>
    <submittedName>
        <fullName evidence="3">Alpha/beta hydrolase</fullName>
    </submittedName>
</protein>
<evidence type="ECO:0000313" key="3">
    <source>
        <dbReference type="EMBL" id="PST83025.1"/>
    </source>
</evidence>
<dbReference type="PRINTS" id="PR00111">
    <property type="entry name" value="ABHYDROLASE"/>
</dbReference>
<dbReference type="PANTHER" id="PTHR43433">
    <property type="entry name" value="HYDROLASE, ALPHA/BETA FOLD FAMILY PROTEIN"/>
    <property type="match status" value="1"/>
</dbReference>
<dbReference type="Proteomes" id="UP000240912">
    <property type="component" value="Unassembled WGS sequence"/>
</dbReference>
<dbReference type="EMBL" id="PYLS01000005">
    <property type="protein sequence ID" value="PST83025.1"/>
    <property type="molecule type" value="Genomic_DNA"/>
</dbReference>
<dbReference type="Gene3D" id="3.40.50.1820">
    <property type="entry name" value="alpha/beta hydrolase"/>
    <property type="match status" value="1"/>
</dbReference>
<reference evidence="3 4" key="1">
    <citation type="submission" date="2018-03" db="EMBL/GenBank/DDBJ databases">
        <authorList>
            <person name="Keele B.F."/>
        </authorList>
    </citation>
    <scope>NUCLEOTIDE SEQUENCE [LARGE SCALE GENOMIC DNA]</scope>
    <source>
        <strain evidence="3 4">YL28-9</strain>
    </source>
</reference>
<accession>A0A2T3HKP2</accession>
<keyword evidence="4" id="KW-1185">Reference proteome</keyword>
<dbReference type="GO" id="GO:0016787">
    <property type="term" value="F:hydrolase activity"/>
    <property type="evidence" value="ECO:0007669"/>
    <property type="project" value="UniProtKB-KW"/>
</dbReference>
<dbReference type="FunFam" id="3.40.50.1820:FF:000205">
    <property type="entry name" value="Non-haem bromoperoxidase BPO-A2"/>
    <property type="match status" value="1"/>
</dbReference>
<dbReference type="SUPFAM" id="SSF53474">
    <property type="entry name" value="alpha/beta-Hydrolases"/>
    <property type="match status" value="1"/>
</dbReference>
<dbReference type="InterPro" id="IPR050471">
    <property type="entry name" value="AB_hydrolase"/>
</dbReference>
<dbReference type="PRINTS" id="PR00412">
    <property type="entry name" value="EPOXHYDRLASE"/>
</dbReference>
<dbReference type="InterPro" id="IPR029058">
    <property type="entry name" value="AB_hydrolase_fold"/>
</dbReference>
<dbReference type="AlphaFoldDB" id="A0A2T3HKP2"/>
<proteinExistence type="inferred from homology"/>
<dbReference type="PANTHER" id="PTHR43433:SF4">
    <property type="entry name" value="NON-HEME CHLOROPEROXIDASE-RELATED"/>
    <property type="match status" value="1"/>
</dbReference>
<comment type="caution">
    <text evidence="3">The sequence shown here is derived from an EMBL/GenBank/DDBJ whole genome shotgun (WGS) entry which is preliminary data.</text>
</comment>
<comment type="similarity">
    <text evidence="1">Belongs to the AB hydrolase superfamily. Bacterial non-heme haloperoxidase / perhydrolase family.</text>
</comment>
<evidence type="ECO:0000313" key="4">
    <source>
        <dbReference type="Proteomes" id="UP000240912"/>
    </source>
</evidence>
<gene>
    <name evidence="3" type="ORF">C7T94_10395</name>
</gene>
<feature type="domain" description="AB hydrolase-1" evidence="2">
    <location>
        <begin position="28"/>
        <end position="264"/>
    </location>
</feature>
<dbReference type="InterPro" id="IPR000639">
    <property type="entry name" value="Epox_hydrolase-like"/>
</dbReference>
<name>A0A2T3HKP2_9SPHI</name>
<dbReference type="OrthoDB" id="9780932at2"/>